<dbReference type="InterPro" id="IPR036236">
    <property type="entry name" value="Znf_C2H2_sf"/>
</dbReference>
<dbReference type="InterPro" id="IPR050331">
    <property type="entry name" value="Zinc_finger"/>
</dbReference>
<dbReference type="Pfam" id="PF13912">
    <property type="entry name" value="zf-C2H2_6"/>
    <property type="match status" value="1"/>
</dbReference>
<dbReference type="PROSITE" id="PS50157">
    <property type="entry name" value="ZINC_FINGER_C2H2_2"/>
    <property type="match status" value="5"/>
</dbReference>
<evidence type="ECO:0000256" key="5">
    <source>
        <dbReference type="ARBA" id="ARBA00022833"/>
    </source>
</evidence>
<feature type="domain" description="C2H2-type" evidence="12">
    <location>
        <begin position="562"/>
        <end position="590"/>
    </location>
</feature>
<feature type="domain" description="C2H2-type" evidence="12">
    <location>
        <begin position="427"/>
        <end position="454"/>
    </location>
</feature>
<feature type="domain" description="C2H2-type" evidence="12">
    <location>
        <begin position="483"/>
        <end position="512"/>
    </location>
</feature>
<keyword evidence="6" id="KW-0805">Transcription regulation</keyword>
<dbReference type="SUPFAM" id="SSF57667">
    <property type="entry name" value="beta-beta-alpha zinc fingers"/>
    <property type="match status" value="3"/>
</dbReference>
<evidence type="ECO:0000259" key="12">
    <source>
        <dbReference type="PROSITE" id="PS50157"/>
    </source>
</evidence>
<keyword evidence="4 10" id="KW-0863">Zinc-finger</keyword>
<evidence type="ECO:0000256" key="2">
    <source>
        <dbReference type="ARBA" id="ARBA00022723"/>
    </source>
</evidence>
<keyword evidence="3" id="KW-0677">Repeat</keyword>
<protein>
    <recommendedName>
        <fullName evidence="12">C2H2-type domain-containing protein</fullName>
    </recommendedName>
</protein>
<dbReference type="OrthoDB" id="5305647at2759"/>
<feature type="compositionally biased region" description="Low complexity" evidence="11">
    <location>
        <begin position="328"/>
        <end position="340"/>
    </location>
</feature>
<dbReference type="FunFam" id="3.30.160.60:FF:001397">
    <property type="entry name" value="Datilografo, isoform A"/>
    <property type="match status" value="1"/>
</dbReference>
<feature type="compositionally biased region" description="Polar residues" evidence="11">
    <location>
        <begin position="106"/>
        <end position="116"/>
    </location>
</feature>
<sequence length="595" mass="65455">MKSRCFFHTTNYFNEKRKIVSKTEEITRFLCKFCQKPRQFSWKIDILRLPISLVKVSKMDAADFWQQARTPFGIQTALQQYNLPSNQPHILQKLSDVHAEDKDMPSGSSVGSTNATNPPPLPIINHESNCTSGQILQKHVDSQTLNSESLRGSQQPSEHTSAQLSNHQLLFNAAAAAAAAVHLKSTSIQKNLTTLGDQTIPVLPNTPRSTLGVIKSKQDLDLKSTTHHSLDGSRQQNTQSQLQPAYGADFFNIGCGAASDATEDVPITMGGATTKSQSNHRAQIESMGGMQPPNCQPLSPIQGRVSELVTNSGIGIGGLNKTLSQGQSPQHSVSTSGSSSTPEIKYNNEKMTNEIQLQLSRSSSAAAISERTLEECWSTLQRLFMHKSAMQQIQQQIPRVGLGTQSVTVAANLVGSNVTPGTDTKPHQCQQCMKSFSSNHQLVQHIRVHTGEKPYKCSYCDRRFKQLSHVQQHTRLHTGERPYKCHLPDCGRAFIQLSNLQQHLRNHDAQVERAKNRPFHCNICGKGFATESSLRTHTSKELQLHLGVLQQHAALIGGPNATSCPVCHKLFLGTDALVDHMKQVHKEKSPASGVS</sequence>
<dbReference type="InterPro" id="IPR013087">
    <property type="entry name" value="Znf_C2H2_type"/>
</dbReference>
<dbReference type="GO" id="GO:0005634">
    <property type="term" value="C:nucleus"/>
    <property type="evidence" value="ECO:0007669"/>
    <property type="project" value="UniProtKB-SubCell"/>
</dbReference>
<dbReference type="STRING" id="7217.B3MZ97"/>
<keyword evidence="7" id="KW-0238">DNA-binding</keyword>
<keyword evidence="14" id="KW-1185">Reference proteome</keyword>
<dbReference type="Proteomes" id="UP000007801">
    <property type="component" value="Unassembled WGS sequence"/>
</dbReference>
<keyword evidence="5" id="KW-0862">Zinc</keyword>
<feature type="domain" description="C2H2-type" evidence="12">
    <location>
        <begin position="455"/>
        <end position="482"/>
    </location>
</feature>
<feature type="region of interest" description="Disordered" evidence="11">
    <location>
        <begin position="141"/>
        <end position="163"/>
    </location>
</feature>
<evidence type="ECO:0000256" key="1">
    <source>
        <dbReference type="ARBA" id="ARBA00004123"/>
    </source>
</evidence>
<dbReference type="PANTHER" id="PTHR16515">
    <property type="entry name" value="PR DOMAIN ZINC FINGER PROTEIN"/>
    <property type="match status" value="1"/>
</dbReference>
<feature type="domain" description="C2H2-type" evidence="12">
    <location>
        <begin position="519"/>
        <end position="547"/>
    </location>
</feature>
<reference evidence="13 14" key="1">
    <citation type="journal article" date="2007" name="Nature">
        <title>Evolution of genes and genomes on the Drosophila phylogeny.</title>
        <authorList>
            <consortium name="Drosophila 12 Genomes Consortium"/>
            <person name="Clark A.G."/>
            <person name="Eisen M.B."/>
            <person name="Smith D.R."/>
            <person name="Bergman C.M."/>
            <person name="Oliver B."/>
            <person name="Markow T.A."/>
            <person name="Kaufman T.C."/>
            <person name="Kellis M."/>
            <person name="Gelbart W."/>
            <person name="Iyer V.N."/>
            <person name="Pollard D.A."/>
            <person name="Sackton T.B."/>
            <person name="Larracuente A.M."/>
            <person name="Singh N.D."/>
            <person name="Abad J.P."/>
            <person name="Abt D.N."/>
            <person name="Adryan B."/>
            <person name="Aguade M."/>
            <person name="Akashi H."/>
            <person name="Anderson W.W."/>
            <person name="Aquadro C.F."/>
            <person name="Ardell D.H."/>
            <person name="Arguello R."/>
            <person name="Artieri C.G."/>
            <person name="Barbash D.A."/>
            <person name="Barker D."/>
            <person name="Barsanti P."/>
            <person name="Batterham P."/>
            <person name="Batzoglou S."/>
            <person name="Begun D."/>
            <person name="Bhutkar A."/>
            <person name="Blanco E."/>
            <person name="Bosak S.A."/>
            <person name="Bradley R.K."/>
            <person name="Brand A.D."/>
            <person name="Brent M.R."/>
            <person name="Brooks A.N."/>
            <person name="Brown R.H."/>
            <person name="Butlin R.K."/>
            <person name="Caggese C."/>
            <person name="Calvi B.R."/>
            <person name="Bernardo de Carvalho A."/>
            <person name="Caspi A."/>
            <person name="Castrezana S."/>
            <person name="Celniker S.E."/>
            <person name="Chang J.L."/>
            <person name="Chapple C."/>
            <person name="Chatterji S."/>
            <person name="Chinwalla A."/>
            <person name="Civetta A."/>
            <person name="Clifton S.W."/>
            <person name="Comeron J.M."/>
            <person name="Costello J.C."/>
            <person name="Coyne J.A."/>
            <person name="Daub J."/>
            <person name="David R.G."/>
            <person name="Delcher A.L."/>
            <person name="Delehaunty K."/>
            <person name="Do C.B."/>
            <person name="Ebling H."/>
            <person name="Edwards K."/>
            <person name="Eickbush T."/>
            <person name="Evans J.D."/>
            <person name="Filipski A."/>
            <person name="Findeiss S."/>
            <person name="Freyhult E."/>
            <person name="Fulton L."/>
            <person name="Fulton R."/>
            <person name="Garcia A.C."/>
            <person name="Gardiner A."/>
            <person name="Garfield D.A."/>
            <person name="Garvin B.E."/>
            <person name="Gibson G."/>
            <person name="Gilbert D."/>
            <person name="Gnerre S."/>
            <person name="Godfrey J."/>
            <person name="Good R."/>
            <person name="Gotea V."/>
            <person name="Gravely B."/>
            <person name="Greenberg A.J."/>
            <person name="Griffiths-Jones S."/>
            <person name="Gross S."/>
            <person name="Guigo R."/>
            <person name="Gustafson E.A."/>
            <person name="Haerty W."/>
            <person name="Hahn M.W."/>
            <person name="Halligan D.L."/>
            <person name="Halpern A.L."/>
            <person name="Halter G.M."/>
            <person name="Han M.V."/>
            <person name="Heger A."/>
            <person name="Hillier L."/>
            <person name="Hinrichs A.S."/>
            <person name="Holmes I."/>
            <person name="Hoskins R.A."/>
            <person name="Hubisz M.J."/>
            <person name="Hultmark D."/>
            <person name="Huntley M.A."/>
            <person name="Jaffe D.B."/>
            <person name="Jagadeeshan S."/>
            <person name="Jeck W.R."/>
            <person name="Johnson J."/>
            <person name="Jones C.D."/>
            <person name="Jordan W.C."/>
            <person name="Karpen G.H."/>
            <person name="Kataoka E."/>
            <person name="Keightley P.D."/>
            <person name="Kheradpour P."/>
            <person name="Kirkness E.F."/>
            <person name="Koerich L.B."/>
            <person name="Kristiansen K."/>
            <person name="Kudrna D."/>
            <person name="Kulathinal R.J."/>
            <person name="Kumar S."/>
            <person name="Kwok R."/>
            <person name="Lander E."/>
            <person name="Langley C.H."/>
            <person name="Lapoint R."/>
            <person name="Lazzaro B.P."/>
            <person name="Lee S.J."/>
            <person name="Levesque L."/>
            <person name="Li R."/>
            <person name="Lin C.F."/>
            <person name="Lin M.F."/>
            <person name="Lindblad-Toh K."/>
            <person name="Llopart A."/>
            <person name="Long M."/>
            <person name="Low L."/>
            <person name="Lozovsky E."/>
            <person name="Lu J."/>
            <person name="Luo M."/>
            <person name="Machado C.A."/>
            <person name="Makalowski W."/>
            <person name="Marzo M."/>
            <person name="Matsuda M."/>
            <person name="Matzkin L."/>
            <person name="McAllister B."/>
            <person name="McBride C.S."/>
            <person name="McKernan B."/>
            <person name="McKernan K."/>
            <person name="Mendez-Lago M."/>
            <person name="Minx P."/>
            <person name="Mollenhauer M.U."/>
            <person name="Montooth K."/>
            <person name="Mount S.M."/>
            <person name="Mu X."/>
            <person name="Myers E."/>
            <person name="Negre B."/>
            <person name="Newfeld S."/>
            <person name="Nielsen R."/>
            <person name="Noor M.A."/>
            <person name="O'Grady P."/>
            <person name="Pachter L."/>
            <person name="Papaceit M."/>
            <person name="Parisi M.J."/>
            <person name="Parisi M."/>
            <person name="Parts L."/>
            <person name="Pedersen J.S."/>
            <person name="Pesole G."/>
            <person name="Phillippy A.M."/>
            <person name="Ponting C.P."/>
            <person name="Pop M."/>
            <person name="Porcelli D."/>
            <person name="Powell J.R."/>
            <person name="Prohaska S."/>
            <person name="Pruitt K."/>
            <person name="Puig M."/>
            <person name="Quesneville H."/>
            <person name="Ram K.R."/>
            <person name="Rand D."/>
            <person name="Rasmussen M.D."/>
            <person name="Reed L.K."/>
            <person name="Reenan R."/>
            <person name="Reily A."/>
            <person name="Remington K.A."/>
            <person name="Rieger T.T."/>
            <person name="Ritchie M.G."/>
            <person name="Robin C."/>
            <person name="Rogers Y.H."/>
            <person name="Rohde C."/>
            <person name="Rozas J."/>
            <person name="Rubenfield M.J."/>
            <person name="Ruiz A."/>
            <person name="Russo S."/>
            <person name="Salzberg S.L."/>
            <person name="Sanchez-Gracia A."/>
            <person name="Saranga D.J."/>
            <person name="Sato H."/>
            <person name="Schaeffer S.W."/>
            <person name="Schatz M.C."/>
            <person name="Schlenke T."/>
            <person name="Schwartz R."/>
            <person name="Segarra C."/>
            <person name="Singh R.S."/>
            <person name="Sirot L."/>
            <person name="Sirota M."/>
            <person name="Sisneros N.B."/>
            <person name="Smith C.D."/>
            <person name="Smith T.F."/>
            <person name="Spieth J."/>
            <person name="Stage D.E."/>
            <person name="Stark A."/>
            <person name="Stephan W."/>
            <person name="Strausberg R.L."/>
            <person name="Strempel S."/>
            <person name="Sturgill D."/>
            <person name="Sutton G."/>
            <person name="Sutton G.G."/>
            <person name="Tao W."/>
            <person name="Teichmann S."/>
            <person name="Tobari Y.N."/>
            <person name="Tomimura Y."/>
            <person name="Tsolas J.M."/>
            <person name="Valente V.L."/>
            <person name="Venter E."/>
            <person name="Venter J.C."/>
            <person name="Vicario S."/>
            <person name="Vieira F.G."/>
            <person name="Vilella A.J."/>
            <person name="Villasante A."/>
            <person name="Walenz B."/>
            <person name="Wang J."/>
            <person name="Wasserman M."/>
            <person name="Watts T."/>
            <person name="Wilson D."/>
            <person name="Wilson R.K."/>
            <person name="Wing R.A."/>
            <person name="Wolfner M.F."/>
            <person name="Wong A."/>
            <person name="Wong G.K."/>
            <person name="Wu C.I."/>
            <person name="Wu G."/>
            <person name="Yamamoto D."/>
            <person name="Yang H.P."/>
            <person name="Yang S.P."/>
            <person name="Yorke J.A."/>
            <person name="Yoshida K."/>
            <person name="Zdobnov E."/>
            <person name="Zhang P."/>
            <person name="Zhang Y."/>
            <person name="Zimin A.V."/>
            <person name="Baldwin J."/>
            <person name="Abdouelleil A."/>
            <person name="Abdulkadir J."/>
            <person name="Abebe A."/>
            <person name="Abera B."/>
            <person name="Abreu J."/>
            <person name="Acer S.C."/>
            <person name="Aftuck L."/>
            <person name="Alexander A."/>
            <person name="An P."/>
            <person name="Anderson E."/>
            <person name="Anderson S."/>
            <person name="Arachi H."/>
            <person name="Azer M."/>
            <person name="Bachantsang P."/>
            <person name="Barry A."/>
            <person name="Bayul T."/>
            <person name="Berlin A."/>
            <person name="Bessette D."/>
            <person name="Bloom T."/>
            <person name="Blye J."/>
            <person name="Boguslavskiy L."/>
            <person name="Bonnet C."/>
            <person name="Boukhgalter B."/>
            <person name="Bourzgui I."/>
            <person name="Brown A."/>
            <person name="Cahill P."/>
            <person name="Channer S."/>
            <person name="Cheshatsang Y."/>
            <person name="Chuda L."/>
            <person name="Citroen M."/>
            <person name="Collymore A."/>
            <person name="Cooke P."/>
            <person name="Costello M."/>
            <person name="D'Aco K."/>
            <person name="Daza R."/>
            <person name="De Haan G."/>
            <person name="DeGray S."/>
            <person name="DeMaso C."/>
            <person name="Dhargay N."/>
            <person name="Dooley K."/>
            <person name="Dooley E."/>
            <person name="Doricent M."/>
            <person name="Dorje P."/>
            <person name="Dorjee K."/>
            <person name="Dupes A."/>
            <person name="Elong R."/>
            <person name="Falk J."/>
            <person name="Farina A."/>
            <person name="Faro S."/>
            <person name="Ferguson D."/>
            <person name="Fisher S."/>
            <person name="Foley C.D."/>
            <person name="Franke A."/>
            <person name="Friedrich D."/>
            <person name="Gadbois L."/>
            <person name="Gearin G."/>
            <person name="Gearin C.R."/>
            <person name="Giannoukos G."/>
            <person name="Goode T."/>
            <person name="Graham J."/>
            <person name="Grandbois E."/>
            <person name="Grewal S."/>
            <person name="Gyaltsen K."/>
            <person name="Hafez N."/>
            <person name="Hagos B."/>
            <person name="Hall J."/>
            <person name="Henson C."/>
            <person name="Hollinger A."/>
            <person name="Honan T."/>
            <person name="Huard M.D."/>
            <person name="Hughes L."/>
            <person name="Hurhula B."/>
            <person name="Husby M.E."/>
            <person name="Kamat A."/>
            <person name="Kanga B."/>
            <person name="Kashin S."/>
            <person name="Khazanovich D."/>
            <person name="Kisner P."/>
            <person name="Lance K."/>
            <person name="Lara M."/>
            <person name="Lee W."/>
            <person name="Lennon N."/>
            <person name="Letendre F."/>
            <person name="LeVine R."/>
            <person name="Lipovsky A."/>
            <person name="Liu X."/>
            <person name="Liu J."/>
            <person name="Liu S."/>
            <person name="Lokyitsang T."/>
            <person name="Lokyitsang Y."/>
            <person name="Lubonja R."/>
            <person name="Lui A."/>
            <person name="MacDonald P."/>
            <person name="Magnisalis V."/>
            <person name="Maru K."/>
            <person name="Matthews C."/>
            <person name="McCusker W."/>
            <person name="McDonough S."/>
            <person name="Mehta T."/>
            <person name="Meldrim J."/>
            <person name="Meneus L."/>
            <person name="Mihai O."/>
            <person name="Mihalev A."/>
            <person name="Mihova T."/>
            <person name="Mittelman R."/>
            <person name="Mlenga V."/>
            <person name="Montmayeur A."/>
            <person name="Mulrain L."/>
            <person name="Navidi A."/>
            <person name="Naylor J."/>
            <person name="Negash T."/>
            <person name="Nguyen T."/>
            <person name="Nguyen N."/>
            <person name="Nicol R."/>
            <person name="Norbu C."/>
            <person name="Norbu N."/>
            <person name="Novod N."/>
            <person name="O'Neill B."/>
            <person name="Osman S."/>
            <person name="Markiewicz E."/>
            <person name="Oyono O.L."/>
            <person name="Patti C."/>
            <person name="Phunkhang P."/>
            <person name="Pierre F."/>
            <person name="Priest M."/>
            <person name="Raghuraman S."/>
            <person name="Rege F."/>
            <person name="Reyes R."/>
            <person name="Rise C."/>
            <person name="Rogov P."/>
            <person name="Ross K."/>
            <person name="Ryan E."/>
            <person name="Settipalli S."/>
            <person name="Shea T."/>
            <person name="Sherpa N."/>
            <person name="Shi L."/>
            <person name="Shih D."/>
            <person name="Sparrow T."/>
            <person name="Spaulding J."/>
            <person name="Stalker J."/>
            <person name="Stange-Thomann N."/>
            <person name="Stavropoulos S."/>
            <person name="Stone C."/>
            <person name="Strader C."/>
            <person name="Tesfaye S."/>
            <person name="Thomson T."/>
            <person name="Thoulutsang Y."/>
            <person name="Thoulutsang D."/>
            <person name="Topham K."/>
            <person name="Topping I."/>
            <person name="Tsamla T."/>
            <person name="Vassiliev H."/>
            <person name="Vo A."/>
            <person name="Wangchuk T."/>
            <person name="Wangdi T."/>
            <person name="Weiand M."/>
            <person name="Wilkinson J."/>
            <person name="Wilson A."/>
            <person name="Yadav S."/>
            <person name="Young G."/>
            <person name="Yu Q."/>
            <person name="Zembek L."/>
            <person name="Zhong D."/>
            <person name="Zimmer A."/>
            <person name="Zwirko Z."/>
            <person name="Jaffe D.B."/>
            <person name="Alvarez P."/>
            <person name="Brockman W."/>
            <person name="Butler J."/>
            <person name="Chin C."/>
            <person name="Gnerre S."/>
            <person name="Grabherr M."/>
            <person name="Kleber M."/>
            <person name="Mauceli E."/>
            <person name="MacCallum I."/>
        </authorList>
    </citation>
    <scope>NUCLEOTIDE SEQUENCE [LARGE SCALE GENOMIC DNA]</scope>
    <source>
        <strain evidence="14">Tucson 14024-0371.13</strain>
    </source>
</reference>
<gene>
    <name evidence="13" type="primary">Dana\GF23422</name>
    <name evidence="13" type="synonym">dana_GLEANR_8175</name>
    <name evidence="13" type="ORF">GF23422</name>
</gene>
<dbReference type="Pfam" id="PF00096">
    <property type="entry name" value="zf-C2H2"/>
    <property type="match status" value="4"/>
</dbReference>
<dbReference type="HOGENOM" id="CLU_504593_0_0_1"/>
<dbReference type="GO" id="GO:0008270">
    <property type="term" value="F:zinc ion binding"/>
    <property type="evidence" value="ECO:0007669"/>
    <property type="project" value="UniProtKB-KW"/>
</dbReference>
<feature type="region of interest" description="Disordered" evidence="11">
    <location>
        <begin position="99"/>
        <end position="128"/>
    </location>
</feature>
<comment type="subcellular location">
    <subcellularLocation>
        <location evidence="1">Nucleus</location>
    </subcellularLocation>
</comment>
<proteinExistence type="predicted"/>
<organism evidence="13 14">
    <name type="scientific">Drosophila ananassae</name>
    <name type="common">Fruit fly</name>
    <dbReference type="NCBI Taxonomy" id="7217"/>
    <lineage>
        <taxon>Eukaryota</taxon>
        <taxon>Metazoa</taxon>
        <taxon>Ecdysozoa</taxon>
        <taxon>Arthropoda</taxon>
        <taxon>Hexapoda</taxon>
        <taxon>Insecta</taxon>
        <taxon>Pterygota</taxon>
        <taxon>Neoptera</taxon>
        <taxon>Endopterygota</taxon>
        <taxon>Diptera</taxon>
        <taxon>Brachycera</taxon>
        <taxon>Muscomorpha</taxon>
        <taxon>Ephydroidea</taxon>
        <taxon>Drosophilidae</taxon>
        <taxon>Drosophila</taxon>
        <taxon>Sophophora</taxon>
    </lineage>
</organism>
<evidence type="ECO:0000313" key="13">
    <source>
        <dbReference type="EMBL" id="EDV33702.2"/>
    </source>
</evidence>
<dbReference type="FunFam" id="3.30.160.60:FF:000433">
    <property type="entry name" value="zinc finger protein 384 isoform X1"/>
    <property type="match status" value="1"/>
</dbReference>
<dbReference type="FunFam" id="3.30.160.60:FF:001495">
    <property type="entry name" value="Datilografo, isoform B"/>
    <property type="match status" value="1"/>
</dbReference>
<feature type="non-terminal residue" evidence="13">
    <location>
        <position position="595"/>
    </location>
</feature>
<evidence type="ECO:0000256" key="8">
    <source>
        <dbReference type="ARBA" id="ARBA00023163"/>
    </source>
</evidence>
<keyword evidence="9" id="KW-0539">Nucleus</keyword>
<evidence type="ECO:0000256" key="7">
    <source>
        <dbReference type="ARBA" id="ARBA00023125"/>
    </source>
</evidence>
<evidence type="ECO:0000256" key="10">
    <source>
        <dbReference type="PROSITE-ProRule" id="PRU00042"/>
    </source>
</evidence>
<evidence type="ECO:0000256" key="4">
    <source>
        <dbReference type="ARBA" id="ARBA00022771"/>
    </source>
</evidence>
<evidence type="ECO:0000256" key="6">
    <source>
        <dbReference type="ARBA" id="ARBA00023015"/>
    </source>
</evidence>
<dbReference type="AlphaFoldDB" id="B3MZ97"/>
<dbReference type="InParanoid" id="B3MZ97"/>
<dbReference type="GO" id="GO:0003677">
    <property type="term" value="F:DNA binding"/>
    <property type="evidence" value="ECO:0007669"/>
    <property type="project" value="UniProtKB-KW"/>
</dbReference>
<feature type="region of interest" description="Disordered" evidence="11">
    <location>
        <begin position="319"/>
        <end position="343"/>
    </location>
</feature>
<dbReference type="eggNOG" id="KOG1721">
    <property type="taxonomic scope" value="Eukaryota"/>
</dbReference>
<evidence type="ECO:0000256" key="9">
    <source>
        <dbReference type="ARBA" id="ARBA00023242"/>
    </source>
</evidence>
<evidence type="ECO:0000256" key="3">
    <source>
        <dbReference type="ARBA" id="ARBA00022737"/>
    </source>
</evidence>
<dbReference type="FunFam" id="3.30.160.60:FF:000817">
    <property type="entry name" value="zinc finger protein 22"/>
    <property type="match status" value="1"/>
</dbReference>
<accession>B3MZ97</accession>
<dbReference type="SMART" id="SM00355">
    <property type="entry name" value="ZnF_C2H2"/>
    <property type="match status" value="5"/>
</dbReference>
<dbReference type="EMBL" id="CH902633">
    <property type="protein sequence ID" value="EDV33702.2"/>
    <property type="molecule type" value="Genomic_DNA"/>
</dbReference>
<keyword evidence="2" id="KW-0479">Metal-binding</keyword>
<dbReference type="FunCoup" id="B3MZ97">
    <property type="interactions" value="115"/>
</dbReference>
<name>B3MZ97_DROAN</name>
<evidence type="ECO:0000256" key="11">
    <source>
        <dbReference type="SAM" id="MobiDB-lite"/>
    </source>
</evidence>
<dbReference type="Gene3D" id="3.30.160.60">
    <property type="entry name" value="Classic Zinc Finger"/>
    <property type="match status" value="4"/>
</dbReference>
<keyword evidence="8" id="KW-0804">Transcription</keyword>
<dbReference type="PANTHER" id="PTHR16515:SF49">
    <property type="entry name" value="GASTRULA ZINC FINGER PROTEIN XLCGF49.1-LIKE-RELATED"/>
    <property type="match status" value="1"/>
</dbReference>
<dbReference type="PROSITE" id="PS00028">
    <property type="entry name" value="ZINC_FINGER_C2H2_1"/>
    <property type="match status" value="4"/>
</dbReference>
<dbReference type="GO" id="GO:0010468">
    <property type="term" value="P:regulation of gene expression"/>
    <property type="evidence" value="ECO:0007669"/>
    <property type="project" value="TreeGrafter"/>
</dbReference>
<evidence type="ECO:0000313" key="14">
    <source>
        <dbReference type="Proteomes" id="UP000007801"/>
    </source>
</evidence>
<feature type="compositionally biased region" description="Polar residues" evidence="11">
    <location>
        <begin position="142"/>
        <end position="163"/>
    </location>
</feature>